<sequence length="117" mass="12989">MASDTRTMSPEGPSAVSRAAAMGSDKGQDDRPLALHSITPLISALGATDFYAQFLMRLGTPSRYILWYGLNYILAPRRQCTTHSKSSESRGGLPAWRICNGTSKYFSNRRRLQQMTD</sequence>
<proteinExistence type="predicted"/>
<keyword evidence="3" id="KW-1185">Reference proteome</keyword>
<evidence type="ECO:0000256" key="1">
    <source>
        <dbReference type="SAM" id="MobiDB-lite"/>
    </source>
</evidence>
<feature type="region of interest" description="Disordered" evidence="1">
    <location>
        <begin position="1"/>
        <end position="29"/>
    </location>
</feature>
<dbReference type="EMBL" id="JAYMGO010000022">
    <property type="protein sequence ID" value="KAL1250864.1"/>
    <property type="molecule type" value="Genomic_DNA"/>
</dbReference>
<name>A0ABR3LD93_9TELE</name>
<protein>
    <submittedName>
        <fullName evidence="2">Uncharacterized protein</fullName>
    </submittedName>
</protein>
<accession>A0ABR3LD93</accession>
<comment type="caution">
    <text evidence="2">The sequence shown here is derived from an EMBL/GenBank/DDBJ whole genome shotgun (WGS) entry which is preliminary data.</text>
</comment>
<organism evidence="2 3">
    <name type="scientific">Cirrhinus molitorella</name>
    <name type="common">mud carp</name>
    <dbReference type="NCBI Taxonomy" id="172907"/>
    <lineage>
        <taxon>Eukaryota</taxon>
        <taxon>Metazoa</taxon>
        <taxon>Chordata</taxon>
        <taxon>Craniata</taxon>
        <taxon>Vertebrata</taxon>
        <taxon>Euteleostomi</taxon>
        <taxon>Actinopterygii</taxon>
        <taxon>Neopterygii</taxon>
        <taxon>Teleostei</taxon>
        <taxon>Ostariophysi</taxon>
        <taxon>Cypriniformes</taxon>
        <taxon>Cyprinidae</taxon>
        <taxon>Labeoninae</taxon>
        <taxon>Labeonini</taxon>
        <taxon>Cirrhinus</taxon>
    </lineage>
</organism>
<evidence type="ECO:0000313" key="2">
    <source>
        <dbReference type="EMBL" id="KAL1250864.1"/>
    </source>
</evidence>
<evidence type="ECO:0000313" key="3">
    <source>
        <dbReference type="Proteomes" id="UP001558613"/>
    </source>
</evidence>
<dbReference type="Proteomes" id="UP001558613">
    <property type="component" value="Unassembled WGS sequence"/>
</dbReference>
<gene>
    <name evidence="2" type="ORF">QQF64_018660</name>
</gene>
<reference evidence="2 3" key="1">
    <citation type="submission" date="2023-09" db="EMBL/GenBank/DDBJ databases">
        <authorList>
            <person name="Wang M."/>
        </authorList>
    </citation>
    <scope>NUCLEOTIDE SEQUENCE [LARGE SCALE GENOMIC DNA]</scope>
    <source>
        <strain evidence="2">GT-2023</strain>
        <tissue evidence="2">Liver</tissue>
    </source>
</reference>